<reference evidence="1 2" key="1">
    <citation type="submission" date="2018-06" db="EMBL/GenBank/DDBJ databases">
        <title>Comparative genomics reveals the genomic features of Rhizophagus irregularis, R. cerebriforme, R. diaphanum and Gigaspora rosea, and their symbiotic lifestyle signature.</title>
        <authorList>
            <person name="Morin E."/>
            <person name="San Clemente H."/>
            <person name="Chen E.C.H."/>
            <person name="De La Providencia I."/>
            <person name="Hainaut M."/>
            <person name="Kuo A."/>
            <person name="Kohler A."/>
            <person name="Murat C."/>
            <person name="Tang N."/>
            <person name="Roy S."/>
            <person name="Loubradou J."/>
            <person name="Henrissat B."/>
            <person name="Grigoriev I.V."/>
            <person name="Corradi N."/>
            <person name="Roux C."/>
            <person name="Martin F.M."/>
        </authorList>
    </citation>
    <scope>NUCLEOTIDE SEQUENCE [LARGE SCALE GENOMIC DNA]</scope>
    <source>
        <strain evidence="1 2">DAOM 194757</strain>
    </source>
</reference>
<evidence type="ECO:0000313" key="1">
    <source>
        <dbReference type="EMBL" id="RIB05160.1"/>
    </source>
</evidence>
<gene>
    <name evidence="1" type="ORF">C2G38_2220471</name>
</gene>
<comment type="caution">
    <text evidence="1">The sequence shown here is derived from an EMBL/GenBank/DDBJ whole genome shotgun (WGS) entry which is preliminary data.</text>
</comment>
<dbReference type="AlphaFoldDB" id="A0A397U4E8"/>
<dbReference type="EMBL" id="QKWP01002040">
    <property type="protein sequence ID" value="RIB05160.1"/>
    <property type="molecule type" value="Genomic_DNA"/>
</dbReference>
<dbReference type="Proteomes" id="UP000266673">
    <property type="component" value="Unassembled WGS sequence"/>
</dbReference>
<evidence type="ECO:0000313" key="2">
    <source>
        <dbReference type="Proteomes" id="UP000266673"/>
    </source>
</evidence>
<sequence>MLTFIEIWKEESKFKKFFKKLFKKDEEKEVVEEDFWGWDIQLSCSTSYKEDSKITTLKLDEEENQIVQEIRTSEYKIFISYKKFKEYLLDENFIDVGATYHSKEKRLKNILEFLEAHTRSYFNLFNDGHNYYI</sequence>
<dbReference type="OrthoDB" id="2484204at2759"/>
<keyword evidence="2" id="KW-1185">Reference proteome</keyword>
<organism evidence="1 2">
    <name type="scientific">Gigaspora rosea</name>
    <dbReference type="NCBI Taxonomy" id="44941"/>
    <lineage>
        <taxon>Eukaryota</taxon>
        <taxon>Fungi</taxon>
        <taxon>Fungi incertae sedis</taxon>
        <taxon>Mucoromycota</taxon>
        <taxon>Glomeromycotina</taxon>
        <taxon>Glomeromycetes</taxon>
        <taxon>Diversisporales</taxon>
        <taxon>Gigasporaceae</taxon>
        <taxon>Gigaspora</taxon>
    </lineage>
</organism>
<accession>A0A397U4E8</accession>
<proteinExistence type="predicted"/>
<protein>
    <submittedName>
        <fullName evidence="1">Uncharacterized protein</fullName>
    </submittedName>
</protein>
<name>A0A397U4E8_9GLOM</name>